<evidence type="ECO:0000313" key="2">
    <source>
        <dbReference type="EMBL" id="KAH0571635.1"/>
    </source>
</evidence>
<dbReference type="Gene3D" id="2.120.10.80">
    <property type="entry name" value="Kelch-type beta propeller"/>
    <property type="match status" value="1"/>
</dbReference>
<accession>V6LNX1</accession>
<dbReference type="InterPro" id="IPR015915">
    <property type="entry name" value="Kelch-typ_b-propeller"/>
</dbReference>
<dbReference type="EMBL" id="AUWU02000006">
    <property type="protein sequence ID" value="KAH0571635.1"/>
    <property type="molecule type" value="Genomic_DNA"/>
</dbReference>
<sequence>MNVNQDILIYEIGKQVAAQSDYTFSQLLENYSLLQKESMEVQIDWNKAKSSTGYKDIQKWYRQTFEPKIFNMRKYKMSSFLGDVSTDSKQLQIEDHQKLMGGQIQSGSIFQSGSQIFTYGGFSQKYVNTTQILLQTKLVNLEVQHQQPLRAHSVVNYNGKPYIFGGDAQGTAQDNLYRFETDYILINSDIQPPARYGHGAAVLENKMYIFGGKAPGKLYNDFWKFDFVTNIWTKINIKTPEKRCFFAFFTYKNRIILIGGRCENLELGDVWAFDEKQNWQKLGEIKPQSNLVGCDVYGSILVATKGVLYQFNLQTLKLRHLSAIQNSCTPSVLFNENKLYIYTGTIDIFEFSELSEFENDVSSISEPLGSVVQRKSSNQLCSVEYVNFDNSITTDPIKSNKELLIFNEIHEVEEPVSSQNVNIKPIFQYENTFSTLKTPKHSTKQTCIYDYFLHFSQCTAEAISQIINDLQVQKARTDELSAVARMK</sequence>
<dbReference type="PANTHER" id="PTHR23244">
    <property type="entry name" value="KELCH REPEAT DOMAIN"/>
    <property type="match status" value="1"/>
</dbReference>
<evidence type="ECO:0000313" key="1">
    <source>
        <dbReference type="EMBL" id="EST45416.1"/>
    </source>
</evidence>
<name>V6LNX1_9EUKA</name>
<dbReference type="Pfam" id="PF24681">
    <property type="entry name" value="Kelch_KLHDC2_KLHL20_DRC7"/>
    <property type="match status" value="1"/>
</dbReference>
<proteinExistence type="predicted"/>
<keyword evidence="3" id="KW-1185">Reference proteome</keyword>
<dbReference type="EMBL" id="KI546097">
    <property type="protein sequence ID" value="EST45416.1"/>
    <property type="molecule type" value="Genomic_DNA"/>
</dbReference>
<dbReference type="VEuPathDB" id="GiardiaDB:SS50377_25825"/>
<dbReference type="AlphaFoldDB" id="V6LNX1"/>
<dbReference type="SUPFAM" id="SSF117281">
    <property type="entry name" value="Kelch motif"/>
    <property type="match status" value="1"/>
</dbReference>
<reference evidence="1 2" key="1">
    <citation type="journal article" date="2014" name="PLoS Genet.">
        <title>The Genome of Spironucleus salmonicida Highlights a Fish Pathogen Adapted to Fluctuating Environments.</title>
        <authorList>
            <person name="Xu F."/>
            <person name="Jerlstrom-Hultqvist J."/>
            <person name="Einarsson E."/>
            <person name="Astvaldsson A."/>
            <person name="Svard S.G."/>
            <person name="Andersson J.O."/>
        </authorList>
    </citation>
    <scope>NUCLEOTIDE SEQUENCE</scope>
    <source>
        <strain evidence="2">ATCC 50377</strain>
    </source>
</reference>
<dbReference type="Proteomes" id="UP000018208">
    <property type="component" value="Unassembled WGS sequence"/>
</dbReference>
<evidence type="ECO:0000313" key="3">
    <source>
        <dbReference type="Proteomes" id="UP000018208"/>
    </source>
</evidence>
<protein>
    <submittedName>
        <fullName evidence="2">Kelch motif-containing protein</fullName>
    </submittedName>
</protein>
<gene>
    <name evidence="1" type="ORF">SS50377_14648</name>
    <name evidence="2" type="ORF">SS50377_25825</name>
</gene>
<dbReference type="OrthoDB" id="45365at2759"/>
<organism evidence="1">
    <name type="scientific">Spironucleus salmonicida</name>
    <dbReference type="NCBI Taxonomy" id="348837"/>
    <lineage>
        <taxon>Eukaryota</taxon>
        <taxon>Metamonada</taxon>
        <taxon>Diplomonadida</taxon>
        <taxon>Hexamitidae</taxon>
        <taxon>Hexamitinae</taxon>
        <taxon>Spironucleus</taxon>
    </lineage>
</organism>
<reference evidence="2" key="2">
    <citation type="submission" date="2020-12" db="EMBL/GenBank/DDBJ databases">
        <title>New Spironucleus salmonicida genome in near-complete chromosomes.</title>
        <authorList>
            <person name="Xu F."/>
            <person name="Kurt Z."/>
            <person name="Jimenez-Gonzalez A."/>
            <person name="Astvaldsson A."/>
            <person name="Andersson J.O."/>
            <person name="Svard S.G."/>
        </authorList>
    </citation>
    <scope>NUCLEOTIDE SEQUENCE</scope>
    <source>
        <strain evidence="2">ATCC 50377</strain>
    </source>
</reference>